<dbReference type="PROSITE" id="PS51094">
    <property type="entry name" value="PTS_EIIA_TYPE_2"/>
    <property type="match status" value="1"/>
</dbReference>
<evidence type="ECO:0000256" key="2">
    <source>
        <dbReference type="ARBA" id="ARBA00014783"/>
    </source>
</evidence>
<evidence type="ECO:0000256" key="1">
    <source>
        <dbReference type="ARBA" id="ARBA00002434"/>
    </source>
</evidence>
<dbReference type="InterPro" id="IPR050893">
    <property type="entry name" value="Sugar_PTS"/>
</dbReference>
<evidence type="ECO:0000256" key="11">
    <source>
        <dbReference type="ARBA" id="ARBA00030962"/>
    </source>
</evidence>
<keyword evidence="6" id="KW-0808">Transferase</keyword>
<dbReference type="InterPro" id="IPR016152">
    <property type="entry name" value="PTrfase/Anion_transptr"/>
</dbReference>
<evidence type="ECO:0000256" key="8">
    <source>
        <dbReference type="ARBA" id="ARBA00022777"/>
    </source>
</evidence>
<proteinExistence type="predicted"/>
<dbReference type="Proteomes" id="UP001059773">
    <property type="component" value="Chromosome"/>
</dbReference>
<dbReference type="EMBL" id="CP101914">
    <property type="protein sequence ID" value="UUI02360.1"/>
    <property type="molecule type" value="Genomic_DNA"/>
</dbReference>
<dbReference type="SUPFAM" id="SSF55804">
    <property type="entry name" value="Phoshotransferase/anion transport protein"/>
    <property type="match status" value="1"/>
</dbReference>
<evidence type="ECO:0000256" key="9">
    <source>
        <dbReference type="ARBA" id="ARBA00029908"/>
    </source>
</evidence>
<organism evidence="13 14">
    <name type="scientific">Oceanobacillus jeddahense</name>
    <dbReference type="NCBI Taxonomy" id="1462527"/>
    <lineage>
        <taxon>Bacteria</taxon>
        <taxon>Bacillati</taxon>
        <taxon>Bacillota</taxon>
        <taxon>Bacilli</taxon>
        <taxon>Bacillales</taxon>
        <taxon>Bacillaceae</taxon>
        <taxon>Oceanobacillus</taxon>
    </lineage>
</organism>
<keyword evidence="3" id="KW-0813">Transport</keyword>
<keyword evidence="5 13" id="KW-0762">Sugar transport</keyword>
<evidence type="ECO:0000256" key="6">
    <source>
        <dbReference type="ARBA" id="ARBA00022679"/>
    </source>
</evidence>
<evidence type="ECO:0000313" key="14">
    <source>
        <dbReference type="Proteomes" id="UP001059773"/>
    </source>
</evidence>
<reference evidence="13" key="1">
    <citation type="submission" date="2022-07" db="EMBL/GenBank/DDBJ databases">
        <title>FELIX.</title>
        <authorList>
            <person name="Wan K.H."/>
            <person name="Park S."/>
            <person name="Lawrence Q."/>
            <person name="Eichenberger J.P."/>
            <person name="Booth B.W."/>
            <person name="Piaggio A.J."/>
            <person name="Chandler J.C."/>
            <person name="Franklin A.B."/>
            <person name="Celniker S.E."/>
        </authorList>
    </citation>
    <scope>NUCLEOTIDE SEQUENCE</scope>
    <source>
        <strain evidence="13">QA-1986 374</strain>
    </source>
</reference>
<dbReference type="Pfam" id="PF00359">
    <property type="entry name" value="PTS_EIIA_2"/>
    <property type="match status" value="1"/>
</dbReference>
<evidence type="ECO:0000259" key="12">
    <source>
        <dbReference type="PROSITE" id="PS51094"/>
    </source>
</evidence>
<keyword evidence="4" id="KW-0597">Phosphoprotein</keyword>
<protein>
    <recommendedName>
        <fullName evidence="2">Mannitol-specific phosphotransferase enzyme IIA component</fullName>
    </recommendedName>
    <alternativeName>
        <fullName evidence="10">EIIA</fullName>
    </alternativeName>
    <alternativeName>
        <fullName evidence="11">EIII</fullName>
    </alternativeName>
    <alternativeName>
        <fullName evidence="9">PTS system mannitol-specific EIIA component</fullName>
    </alternativeName>
</protein>
<keyword evidence="7" id="KW-0598">Phosphotransferase system</keyword>
<gene>
    <name evidence="13" type="ORF">NP439_20330</name>
</gene>
<dbReference type="RefSeq" id="WP_256707597.1">
    <property type="nucleotide sequence ID" value="NZ_CP101914.1"/>
</dbReference>
<comment type="function">
    <text evidence="1">The phosphoenolpyruvate-dependent sugar phosphotransferase system (sugar PTS), a major carbohydrate active transport system, catalyzes the phosphorylation of incoming sugar substrates concomitantly with their translocation across the cell membrane. The enzyme II CmtAB PTS system is involved in D-mannitol transport.</text>
</comment>
<keyword evidence="14" id="KW-1185">Reference proteome</keyword>
<evidence type="ECO:0000256" key="4">
    <source>
        <dbReference type="ARBA" id="ARBA00022553"/>
    </source>
</evidence>
<sequence length="146" mass="16297">MEKEILGIRNIKHNLGYMSKEEAINLAGELLVKEGYVTPSYIGSMHQRENLTSTYIGNSIGIPHGTDESKKDILHSGITVLHFKEPIDYNGEKAQLIIGIAGRENEHISILSKLAISLAEEEVVKKIICTSNDEELYQIFSQISNQ</sequence>
<evidence type="ECO:0000256" key="7">
    <source>
        <dbReference type="ARBA" id="ARBA00022683"/>
    </source>
</evidence>
<feature type="domain" description="PTS EIIA type-2" evidence="12">
    <location>
        <begin position="4"/>
        <end position="143"/>
    </location>
</feature>
<evidence type="ECO:0000256" key="3">
    <source>
        <dbReference type="ARBA" id="ARBA00022448"/>
    </source>
</evidence>
<evidence type="ECO:0000256" key="5">
    <source>
        <dbReference type="ARBA" id="ARBA00022597"/>
    </source>
</evidence>
<keyword evidence="8" id="KW-0418">Kinase</keyword>
<dbReference type="PANTHER" id="PTHR30181">
    <property type="entry name" value="MANNITOL PERMEASE IIC COMPONENT"/>
    <property type="match status" value="1"/>
</dbReference>
<evidence type="ECO:0000256" key="10">
    <source>
        <dbReference type="ARBA" id="ARBA00030956"/>
    </source>
</evidence>
<dbReference type="Gene3D" id="3.40.930.10">
    <property type="entry name" value="Mannitol-specific EII, Chain A"/>
    <property type="match status" value="1"/>
</dbReference>
<name>A0ABY5JPX8_9BACI</name>
<accession>A0ABY5JPX8</accession>
<dbReference type="CDD" id="cd00211">
    <property type="entry name" value="PTS_IIA_fru"/>
    <property type="match status" value="1"/>
</dbReference>
<evidence type="ECO:0000313" key="13">
    <source>
        <dbReference type="EMBL" id="UUI02360.1"/>
    </source>
</evidence>
<dbReference type="InterPro" id="IPR002178">
    <property type="entry name" value="PTS_EIIA_type-2_dom"/>
</dbReference>
<dbReference type="PANTHER" id="PTHR30181:SF2">
    <property type="entry name" value="PTS SYSTEM MANNITOL-SPECIFIC EIICBA COMPONENT"/>
    <property type="match status" value="1"/>
</dbReference>